<dbReference type="InterPro" id="IPR000999">
    <property type="entry name" value="RNase_III_dom"/>
</dbReference>
<dbReference type="Pfam" id="PF00636">
    <property type="entry name" value="Ribonuclease_3"/>
    <property type="match status" value="1"/>
</dbReference>
<dbReference type="GO" id="GO:0030422">
    <property type="term" value="P:siRNA processing"/>
    <property type="evidence" value="ECO:0007669"/>
    <property type="project" value="TreeGrafter"/>
</dbReference>
<evidence type="ECO:0000256" key="3">
    <source>
        <dbReference type="ARBA" id="ARBA00022722"/>
    </source>
</evidence>
<comment type="cofactor">
    <cofactor evidence="1">
        <name>Mn(2+)</name>
        <dbReference type="ChEBI" id="CHEBI:29035"/>
    </cofactor>
</comment>
<keyword evidence="6" id="KW-0378">Hydrolase</keyword>
<dbReference type="CDD" id="cd00593">
    <property type="entry name" value="RIBOc"/>
    <property type="match status" value="1"/>
</dbReference>
<keyword evidence="12" id="KW-1185">Reference proteome</keyword>
<organism evidence="11 12">
    <name type="scientific">Nepenthes gracilis</name>
    <name type="common">Slender pitcher plant</name>
    <dbReference type="NCBI Taxonomy" id="150966"/>
    <lineage>
        <taxon>Eukaryota</taxon>
        <taxon>Viridiplantae</taxon>
        <taxon>Streptophyta</taxon>
        <taxon>Embryophyta</taxon>
        <taxon>Tracheophyta</taxon>
        <taxon>Spermatophyta</taxon>
        <taxon>Magnoliopsida</taxon>
        <taxon>eudicotyledons</taxon>
        <taxon>Gunneridae</taxon>
        <taxon>Pentapetalae</taxon>
        <taxon>Caryophyllales</taxon>
        <taxon>Nepenthaceae</taxon>
        <taxon>Nepenthes</taxon>
    </lineage>
</organism>
<dbReference type="GO" id="GO:0005634">
    <property type="term" value="C:nucleus"/>
    <property type="evidence" value="ECO:0007669"/>
    <property type="project" value="TreeGrafter"/>
</dbReference>
<feature type="domain" description="RNase III" evidence="10">
    <location>
        <begin position="43"/>
        <end position="184"/>
    </location>
</feature>
<dbReference type="Gene3D" id="1.10.1520.10">
    <property type="entry name" value="Ribonuclease III domain"/>
    <property type="match status" value="1"/>
</dbReference>
<keyword evidence="4" id="KW-0479">Metal-binding</keyword>
<dbReference type="FunFam" id="1.10.1520.10:FF:000004">
    <property type="entry name" value="Endoribonuclease dicer-like 1"/>
    <property type="match status" value="1"/>
</dbReference>
<dbReference type="PANTHER" id="PTHR14950">
    <property type="entry name" value="DICER-RELATED"/>
    <property type="match status" value="1"/>
</dbReference>
<gene>
    <name evidence="11" type="ORF">Nepgr_000536</name>
</gene>
<accession>A0AAD3RVI3</accession>
<reference evidence="11" key="1">
    <citation type="submission" date="2023-05" db="EMBL/GenBank/DDBJ databases">
        <title>Nepenthes gracilis genome sequencing.</title>
        <authorList>
            <person name="Fukushima K."/>
        </authorList>
    </citation>
    <scope>NUCLEOTIDE SEQUENCE</scope>
    <source>
        <strain evidence="11">SING2019-196</strain>
    </source>
</reference>
<evidence type="ECO:0000256" key="9">
    <source>
        <dbReference type="SAM" id="MobiDB-lite"/>
    </source>
</evidence>
<evidence type="ECO:0000313" key="12">
    <source>
        <dbReference type="Proteomes" id="UP001279734"/>
    </source>
</evidence>
<dbReference type="PROSITE" id="PS50142">
    <property type="entry name" value="RNASE_3_2"/>
    <property type="match status" value="1"/>
</dbReference>
<evidence type="ECO:0000259" key="10">
    <source>
        <dbReference type="PROSITE" id="PS50142"/>
    </source>
</evidence>
<evidence type="ECO:0000256" key="5">
    <source>
        <dbReference type="ARBA" id="ARBA00022759"/>
    </source>
</evidence>
<dbReference type="GO" id="GO:0003723">
    <property type="term" value="F:RNA binding"/>
    <property type="evidence" value="ECO:0007669"/>
    <property type="project" value="UniProtKB-KW"/>
</dbReference>
<evidence type="ECO:0000256" key="2">
    <source>
        <dbReference type="ARBA" id="ARBA00001946"/>
    </source>
</evidence>
<dbReference type="Proteomes" id="UP001279734">
    <property type="component" value="Unassembled WGS sequence"/>
</dbReference>
<comment type="cofactor">
    <cofactor evidence="2">
        <name>Mg(2+)</name>
        <dbReference type="ChEBI" id="CHEBI:18420"/>
    </cofactor>
</comment>
<dbReference type="PANTHER" id="PTHR14950:SF54">
    <property type="entry name" value="RNASE II-LIKE 1"/>
    <property type="match status" value="1"/>
</dbReference>
<keyword evidence="8" id="KW-0694">RNA-binding</keyword>
<dbReference type="EMBL" id="BSYO01000001">
    <property type="protein sequence ID" value="GMG98696.1"/>
    <property type="molecule type" value="Genomic_DNA"/>
</dbReference>
<evidence type="ECO:0000256" key="6">
    <source>
        <dbReference type="ARBA" id="ARBA00022801"/>
    </source>
</evidence>
<dbReference type="SUPFAM" id="SSF69065">
    <property type="entry name" value="RNase III domain-like"/>
    <property type="match status" value="1"/>
</dbReference>
<evidence type="ECO:0000256" key="8">
    <source>
        <dbReference type="ARBA" id="ARBA00022884"/>
    </source>
</evidence>
<name>A0AAD3RVI3_NEPGR</name>
<dbReference type="GO" id="GO:0005737">
    <property type="term" value="C:cytoplasm"/>
    <property type="evidence" value="ECO:0007669"/>
    <property type="project" value="TreeGrafter"/>
</dbReference>
<comment type="caution">
    <text evidence="11">The sequence shown here is derived from an EMBL/GenBank/DDBJ whole genome shotgun (WGS) entry which is preliminary data.</text>
</comment>
<evidence type="ECO:0000256" key="4">
    <source>
        <dbReference type="ARBA" id="ARBA00022723"/>
    </source>
</evidence>
<evidence type="ECO:0000313" key="11">
    <source>
        <dbReference type="EMBL" id="GMG98696.1"/>
    </source>
</evidence>
<proteinExistence type="predicted"/>
<dbReference type="InterPro" id="IPR036389">
    <property type="entry name" value="RNase_III_sf"/>
</dbReference>
<keyword evidence="7" id="KW-0460">Magnesium</keyword>
<sequence>MVMEVEEKPPLMVTEVSPSQGEEATEPPPSQGEEEATESFPSLDGVEEILGYRFSDKSLLEEALTHTSYPSKDFSHERLAYVGDSVLNLLITKEQYFWYPDLSPGSLTLLRAANVDTEKLARVAVKHGLHKYLRHNKPLLDKLIEEFTKEILKYPLHSNGLVDAPKVLADTVEAIIGAVFIDAKSSLDIAWSVFKGLLEPIISPQTLGVHPVKQLFELCQKKGWSIEFVDLWKESTSYNVPRRGQLIGHAAYARKKDIAFNRAAKDALDHVDQIFGPERDSSIADDQI</sequence>
<keyword evidence="3" id="KW-0540">Nuclease</keyword>
<protein>
    <recommendedName>
        <fullName evidence="10">RNase III domain-containing protein</fullName>
    </recommendedName>
</protein>
<dbReference type="SUPFAM" id="SSF54768">
    <property type="entry name" value="dsRNA-binding domain-like"/>
    <property type="match status" value="1"/>
</dbReference>
<evidence type="ECO:0000256" key="7">
    <source>
        <dbReference type="ARBA" id="ARBA00022842"/>
    </source>
</evidence>
<evidence type="ECO:0000256" key="1">
    <source>
        <dbReference type="ARBA" id="ARBA00001936"/>
    </source>
</evidence>
<dbReference type="GO" id="GO:0004525">
    <property type="term" value="F:ribonuclease III activity"/>
    <property type="evidence" value="ECO:0007669"/>
    <property type="project" value="InterPro"/>
</dbReference>
<dbReference type="GO" id="GO:0046872">
    <property type="term" value="F:metal ion binding"/>
    <property type="evidence" value="ECO:0007669"/>
    <property type="project" value="UniProtKB-KW"/>
</dbReference>
<dbReference type="AlphaFoldDB" id="A0AAD3RVI3"/>
<feature type="region of interest" description="Disordered" evidence="9">
    <location>
        <begin position="1"/>
        <end position="41"/>
    </location>
</feature>
<dbReference type="SMART" id="SM00535">
    <property type="entry name" value="RIBOc"/>
    <property type="match status" value="1"/>
</dbReference>
<keyword evidence="5" id="KW-0255">Endonuclease</keyword>